<dbReference type="PANTHER" id="PTHR43280">
    <property type="entry name" value="ARAC-FAMILY TRANSCRIPTIONAL REGULATOR"/>
    <property type="match status" value="1"/>
</dbReference>
<dbReference type="PANTHER" id="PTHR43280:SF32">
    <property type="entry name" value="TRANSCRIPTIONAL REGULATORY PROTEIN"/>
    <property type="match status" value="1"/>
</dbReference>
<dbReference type="Pfam" id="PF12833">
    <property type="entry name" value="HTH_18"/>
    <property type="match status" value="1"/>
</dbReference>
<dbReference type="InterPro" id="IPR018060">
    <property type="entry name" value="HTH_AraC"/>
</dbReference>
<dbReference type="SUPFAM" id="SSF51182">
    <property type="entry name" value="RmlC-like cupins"/>
    <property type="match status" value="1"/>
</dbReference>
<comment type="caution">
    <text evidence="5">The sequence shown here is derived from an EMBL/GenBank/DDBJ whole genome shotgun (WGS) entry which is preliminary data.</text>
</comment>
<keyword evidence="3" id="KW-0804">Transcription</keyword>
<dbReference type="PROSITE" id="PS01124">
    <property type="entry name" value="HTH_ARAC_FAMILY_2"/>
    <property type="match status" value="1"/>
</dbReference>
<dbReference type="InterPro" id="IPR011051">
    <property type="entry name" value="RmlC_Cupin_sf"/>
</dbReference>
<dbReference type="Gene3D" id="1.10.10.60">
    <property type="entry name" value="Homeodomain-like"/>
    <property type="match status" value="1"/>
</dbReference>
<dbReference type="InterPro" id="IPR047264">
    <property type="entry name" value="Cupin_HpaA-like_N"/>
</dbReference>
<proteinExistence type="predicted"/>
<dbReference type="InterPro" id="IPR009057">
    <property type="entry name" value="Homeodomain-like_sf"/>
</dbReference>
<keyword evidence="1" id="KW-0805">Transcription regulation</keyword>
<dbReference type="Proteomes" id="UP001500518">
    <property type="component" value="Unassembled WGS sequence"/>
</dbReference>
<dbReference type="SMART" id="SM00342">
    <property type="entry name" value="HTH_ARAC"/>
    <property type="match status" value="1"/>
</dbReference>
<evidence type="ECO:0000313" key="6">
    <source>
        <dbReference type="Proteomes" id="UP001500518"/>
    </source>
</evidence>
<dbReference type="RefSeq" id="WP_346033742.1">
    <property type="nucleotide sequence ID" value="NZ_BAABHV010000021.1"/>
</dbReference>
<gene>
    <name evidence="5" type="ORF">GCM10023208_29120</name>
</gene>
<reference evidence="6" key="1">
    <citation type="journal article" date="2019" name="Int. J. Syst. Evol. Microbiol.">
        <title>The Global Catalogue of Microorganisms (GCM) 10K type strain sequencing project: providing services to taxonomists for standard genome sequencing and annotation.</title>
        <authorList>
            <consortium name="The Broad Institute Genomics Platform"/>
            <consortium name="The Broad Institute Genome Sequencing Center for Infectious Disease"/>
            <person name="Wu L."/>
            <person name="Ma J."/>
        </authorList>
    </citation>
    <scope>NUCLEOTIDE SEQUENCE [LARGE SCALE GENOMIC DNA]</scope>
    <source>
        <strain evidence="6">JCM 18014</strain>
    </source>
</reference>
<feature type="domain" description="HTH araC/xylS-type" evidence="4">
    <location>
        <begin position="184"/>
        <end position="282"/>
    </location>
</feature>
<accession>A0ABP9KN42</accession>
<name>A0ABP9KN42_9SPHN</name>
<organism evidence="5 6">
    <name type="scientific">Erythrobacter westpacificensis</name>
    <dbReference type="NCBI Taxonomy" id="1055231"/>
    <lineage>
        <taxon>Bacteria</taxon>
        <taxon>Pseudomonadati</taxon>
        <taxon>Pseudomonadota</taxon>
        <taxon>Alphaproteobacteria</taxon>
        <taxon>Sphingomonadales</taxon>
        <taxon>Erythrobacteraceae</taxon>
        <taxon>Erythrobacter/Porphyrobacter group</taxon>
        <taxon>Erythrobacter</taxon>
    </lineage>
</organism>
<dbReference type="SUPFAM" id="SSF46689">
    <property type="entry name" value="Homeodomain-like"/>
    <property type="match status" value="1"/>
</dbReference>
<evidence type="ECO:0000256" key="3">
    <source>
        <dbReference type="ARBA" id="ARBA00023163"/>
    </source>
</evidence>
<dbReference type="CDD" id="cd06999">
    <property type="entry name" value="cupin_HpaA-like_N"/>
    <property type="match status" value="1"/>
</dbReference>
<evidence type="ECO:0000256" key="1">
    <source>
        <dbReference type="ARBA" id="ARBA00023015"/>
    </source>
</evidence>
<protein>
    <submittedName>
        <fullName evidence="5">Helix-turn-helix domain-containing protein</fullName>
    </submittedName>
</protein>
<sequence>MTQPARSIPVFSLFGEDVGEQLPEYFHWETIEARSAGYHWEIASHRHPALFQVLFLKEGMAEIVLDRTASSVEAPALVIVPAGRTHGFRFSDRADGLVMTGRKAFLGLLGAGDPLHRVMNEAQVVLPTADAAERLAGLAVQLLSCEVIAADANRTALRANLAEAWLRLVVTARDVTGEEASLCDRFIALVERHCHEHWTVQTYACGLGCTPRTLARATRETLELSPLEYVNRRLASEARRLLNFTNANVAQVADALGFEDPSYFSRFYLRMTGRRPSAERRQISNPQMGQN</sequence>
<evidence type="ECO:0000313" key="5">
    <source>
        <dbReference type="EMBL" id="GAA5060577.1"/>
    </source>
</evidence>
<keyword evidence="2" id="KW-0238">DNA-binding</keyword>
<evidence type="ECO:0000256" key="2">
    <source>
        <dbReference type="ARBA" id="ARBA00023125"/>
    </source>
</evidence>
<dbReference type="EMBL" id="BAABHV010000021">
    <property type="protein sequence ID" value="GAA5060577.1"/>
    <property type="molecule type" value="Genomic_DNA"/>
</dbReference>
<keyword evidence="6" id="KW-1185">Reference proteome</keyword>
<evidence type="ECO:0000259" key="4">
    <source>
        <dbReference type="PROSITE" id="PS01124"/>
    </source>
</evidence>